<dbReference type="Proteomes" id="UP001217918">
    <property type="component" value="Unassembled WGS sequence"/>
</dbReference>
<accession>A0AAD9MIN4</accession>
<sequence length="151" mass="16036">MQIATMVVGTLAALASAMPAALSSKSITVSDKSQEALVYCTTMNGNGAEDAVLIPLAVNHYQDGISPNYKQSILWPGGPGSPMIYLCNYNLDLEVEGFTLPLATSIRDQVSDVCGSPNANGYWHDVGANFTFGFDNVGYDYCPDLTNPSNS</sequence>
<evidence type="ECO:0000256" key="1">
    <source>
        <dbReference type="SAM" id="SignalP"/>
    </source>
</evidence>
<feature type="signal peptide" evidence="1">
    <location>
        <begin position="1"/>
        <end position="23"/>
    </location>
</feature>
<keyword evidence="3" id="KW-1185">Reference proteome</keyword>
<feature type="chain" id="PRO_5041995725" evidence="1">
    <location>
        <begin position="24"/>
        <end position="151"/>
    </location>
</feature>
<proteinExistence type="predicted"/>
<reference evidence="2" key="1">
    <citation type="journal article" date="2023" name="Mol. Plant Microbe Interact.">
        <title>Elucidating the Obligate Nature and Biological Capacity of an Invasive Fungal Corn Pathogen.</title>
        <authorList>
            <person name="MacCready J.S."/>
            <person name="Roggenkamp E.M."/>
            <person name="Gdanetz K."/>
            <person name="Chilvers M.I."/>
        </authorList>
    </citation>
    <scope>NUCLEOTIDE SEQUENCE</scope>
    <source>
        <strain evidence="2">PM02</strain>
    </source>
</reference>
<protein>
    <submittedName>
        <fullName evidence="2">Uncharacterized protein</fullName>
    </submittedName>
</protein>
<evidence type="ECO:0000313" key="3">
    <source>
        <dbReference type="Proteomes" id="UP001217918"/>
    </source>
</evidence>
<keyword evidence="1" id="KW-0732">Signal</keyword>
<organism evidence="2 3">
    <name type="scientific">Phyllachora maydis</name>
    <dbReference type="NCBI Taxonomy" id="1825666"/>
    <lineage>
        <taxon>Eukaryota</taxon>
        <taxon>Fungi</taxon>
        <taxon>Dikarya</taxon>
        <taxon>Ascomycota</taxon>
        <taxon>Pezizomycotina</taxon>
        <taxon>Sordariomycetes</taxon>
        <taxon>Sordariomycetidae</taxon>
        <taxon>Phyllachorales</taxon>
        <taxon>Phyllachoraceae</taxon>
        <taxon>Phyllachora</taxon>
    </lineage>
</organism>
<dbReference type="EMBL" id="JAQQPM010000007">
    <property type="protein sequence ID" value="KAK2073411.1"/>
    <property type="molecule type" value="Genomic_DNA"/>
</dbReference>
<gene>
    <name evidence="2" type="ORF">P8C59_007698</name>
</gene>
<name>A0AAD9MIN4_9PEZI</name>
<comment type="caution">
    <text evidence="2">The sequence shown here is derived from an EMBL/GenBank/DDBJ whole genome shotgun (WGS) entry which is preliminary data.</text>
</comment>
<dbReference type="AlphaFoldDB" id="A0AAD9MIN4"/>
<evidence type="ECO:0000313" key="2">
    <source>
        <dbReference type="EMBL" id="KAK2073411.1"/>
    </source>
</evidence>